<name>A0A9W7XBW4_9POAL</name>
<organism evidence="2 3">
    <name type="scientific">Paspalum vaginatum</name>
    <name type="common">seashore paspalum</name>
    <dbReference type="NCBI Taxonomy" id="158149"/>
    <lineage>
        <taxon>Eukaryota</taxon>
        <taxon>Viridiplantae</taxon>
        <taxon>Streptophyta</taxon>
        <taxon>Embryophyta</taxon>
        <taxon>Tracheophyta</taxon>
        <taxon>Spermatophyta</taxon>
        <taxon>Magnoliopsida</taxon>
        <taxon>Liliopsida</taxon>
        <taxon>Poales</taxon>
        <taxon>Poaceae</taxon>
        <taxon>PACMAD clade</taxon>
        <taxon>Panicoideae</taxon>
        <taxon>Andropogonodae</taxon>
        <taxon>Paspaleae</taxon>
        <taxon>Paspalinae</taxon>
        <taxon>Paspalum</taxon>
    </lineage>
</organism>
<accession>A0A9W7XBW4</accession>
<dbReference type="AlphaFoldDB" id="A0A9W7XBW4"/>
<gene>
    <name evidence="2" type="ORF">BS78_K196700</name>
</gene>
<evidence type="ECO:0000313" key="2">
    <source>
        <dbReference type="EMBL" id="KAJ1257175.1"/>
    </source>
</evidence>
<dbReference type="EMBL" id="MU629440">
    <property type="protein sequence ID" value="KAJ1257175.1"/>
    <property type="molecule type" value="Genomic_DNA"/>
</dbReference>
<reference evidence="2 3" key="1">
    <citation type="submission" date="2022-10" db="EMBL/GenBank/DDBJ databases">
        <title>WGS assembly of Paspalum vaginatum 540-79.</title>
        <authorList>
            <person name="Sun G."/>
            <person name="Wase N."/>
            <person name="Shu S."/>
            <person name="Jenkins J."/>
            <person name="Zhou B."/>
            <person name="Torres-Rodriguez J."/>
            <person name="Chen C."/>
            <person name="Sandor L."/>
            <person name="Plott C."/>
            <person name="Yoshinga Y."/>
            <person name="Daum C."/>
            <person name="Qi P."/>
            <person name="Barry K."/>
            <person name="Lipzen A."/>
            <person name="Berry L."/>
            <person name="Pedersen C."/>
            <person name="Gottilla T."/>
            <person name="Foltz A."/>
            <person name="Yu H."/>
            <person name="O'Malley R."/>
            <person name="Zhang C."/>
            <person name="Devos K."/>
            <person name="Sigmon B."/>
            <person name="Yu B."/>
            <person name="Obata T."/>
            <person name="Schmutz J."/>
            <person name="Schnable J."/>
        </authorList>
    </citation>
    <scope>NUCLEOTIDE SEQUENCE [LARGE SCALE GENOMIC DNA]</scope>
    <source>
        <strain evidence="3">cv. 540-79</strain>
    </source>
</reference>
<dbReference type="OrthoDB" id="685880at2759"/>
<feature type="chain" id="PRO_5040898928" evidence="1">
    <location>
        <begin position="28"/>
        <end position="99"/>
    </location>
</feature>
<proteinExistence type="predicted"/>
<dbReference type="Proteomes" id="UP001164776">
    <property type="component" value="Unassembled WGS sequence"/>
</dbReference>
<evidence type="ECO:0000256" key="1">
    <source>
        <dbReference type="SAM" id="SignalP"/>
    </source>
</evidence>
<evidence type="ECO:0000313" key="3">
    <source>
        <dbReference type="Proteomes" id="UP001164776"/>
    </source>
</evidence>
<keyword evidence="1" id="KW-0732">Signal</keyword>
<feature type="signal peptide" evidence="1">
    <location>
        <begin position="1"/>
        <end position="27"/>
    </location>
</feature>
<keyword evidence="3" id="KW-1185">Reference proteome</keyword>
<comment type="caution">
    <text evidence="2">The sequence shown here is derived from an EMBL/GenBank/DDBJ whole genome shotgun (WGS) entry which is preliminary data.</text>
</comment>
<sequence length="99" mass="9864">MASSSGQTKMVAICIILAIMLVGMASAASGQPTNKACVDKTGDVGGGCICSTNCACAGKCILDKGVFDTVTDCFVNCVLKNDCVCSSDNSSATGPEAVN</sequence>
<protein>
    <submittedName>
        <fullName evidence="2">Uncharacterized protein</fullName>
    </submittedName>
</protein>